<accession>A0A9Q0Z2W5</accession>
<feature type="non-terminal residue" evidence="2">
    <location>
        <position position="21"/>
    </location>
</feature>
<reference evidence="2" key="2">
    <citation type="journal article" date="2023" name="Int. J. Mol. Sci.">
        <title>De Novo Assembly and Annotation of 11 Diverse Shrub Willow (Salix) Genomes Reveals Novel Gene Organization in Sex-Linked Regions.</title>
        <authorList>
            <person name="Hyden B."/>
            <person name="Feng K."/>
            <person name="Yates T.B."/>
            <person name="Jawdy S."/>
            <person name="Cereghino C."/>
            <person name="Smart L.B."/>
            <person name="Muchero W."/>
        </authorList>
    </citation>
    <scope>NUCLEOTIDE SEQUENCE</scope>
    <source>
        <tissue evidence="2">Shoot tip</tissue>
    </source>
</reference>
<keyword evidence="3" id="KW-1185">Reference proteome</keyword>
<evidence type="ECO:0000256" key="1">
    <source>
        <dbReference type="SAM" id="MobiDB-lite"/>
    </source>
</evidence>
<dbReference type="EMBL" id="JAPFFK010000014">
    <property type="protein sequence ID" value="KAJ6719337.1"/>
    <property type="molecule type" value="Genomic_DNA"/>
</dbReference>
<sequence length="21" mass="2249">MGFLSSPSTRNSKLSPDHSNS</sequence>
<dbReference type="Proteomes" id="UP001151532">
    <property type="component" value="Chromosome 10"/>
</dbReference>
<feature type="region of interest" description="Disordered" evidence="1">
    <location>
        <begin position="1"/>
        <end position="21"/>
    </location>
</feature>
<protein>
    <submittedName>
        <fullName evidence="2">Uncharacterized protein</fullName>
    </submittedName>
</protein>
<name>A0A9Q0Z2W5_SALPP</name>
<organism evidence="2 3">
    <name type="scientific">Salix purpurea</name>
    <name type="common">Purple osier willow</name>
    <dbReference type="NCBI Taxonomy" id="77065"/>
    <lineage>
        <taxon>Eukaryota</taxon>
        <taxon>Viridiplantae</taxon>
        <taxon>Streptophyta</taxon>
        <taxon>Embryophyta</taxon>
        <taxon>Tracheophyta</taxon>
        <taxon>Spermatophyta</taxon>
        <taxon>Magnoliopsida</taxon>
        <taxon>eudicotyledons</taxon>
        <taxon>Gunneridae</taxon>
        <taxon>Pentapetalae</taxon>
        <taxon>rosids</taxon>
        <taxon>fabids</taxon>
        <taxon>Malpighiales</taxon>
        <taxon>Salicaceae</taxon>
        <taxon>Saliceae</taxon>
        <taxon>Salix</taxon>
    </lineage>
</organism>
<evidence type="ECO:0000313" key="3">
    <source>
        <dbReference type="Proteomes" id="UP001151532"/>
    </source>
</evidence>
<proteinExistence type="predicted"/>
<evidence type="ECO:0000313" key="2">
    <source>
        <dbReference type="EMBL" id="KAJ6719337.1"/>
    </source>
</evidence>
<dbReference type="AlphaFoldDB" id="A0A9Q0Z2W5"/>
<reference evidence="2" key="1">
    <citation type="submission" date="2022-11" db="EMBL/GenBank/DDBJ databases">
        <authorList>
            <person name="Hyden B.L."/>
            <person name="Feng K."/>
            <person name="Yates T."/>
            <person name="Jawdy S."/>
            <person name="Smart L.B."/>
            <person name="Muchero W."/>
        </authorList>
    </citation>
    <scope>NUCLEOTIDE SEQUENCE</scope>
    <source>
        <tissue evidence="2">Shoot tip</tissue>
    </source>
</reference>
<gene>
    <name evidence="2" type="ORF">OIU79_007071</name>
</gene>
<comment type="caution">
    <text evidence="2">The sequence shown here is derived from an EMBL/GenBank/DDBJ whole genome shotgun (WGS) entry which is preliminary data.</text>
</comment>